<dbReference type="SMART" id="SM00862">
    <property type="entry name" value="Trans_reg_C"/>
    <property type="match status" value="1"/>
</dbReference>
<evidence type="ECO:0000256" key="3">
    <source>
        <dbReference type="SAM" id="MobiDB-lite"/>
    </source>
</evidence>
<dbReference type="PANTHER" id="PTHR40082">
    <property type="entry name" value="BLR5956 PROTEIN"/>
    <property type="match status" value="1"/>
</dbReference>
<dbReference type="PROSITE" id="PS51755">
    <property type="entry name" value="OMPR_PHOB"/>
    <property type="match status" value="1"/>
</dbReference>
<dbReference type="InterPro" id="IPR001867">
    <property type="entry name" value="OmpR/PhoB-type_DNA-bd"/>
</dbReference>
<feature type="DNA-binding region" description="OmpR/PhoB-type" evidence="2">
    <location>
        <begin position="300"/>
        <end position="394"/>
    </location>
</feature>
<dbReference type="InterPro" id="IPR039793">
    <property type="entry name" value="UROS/Hem4"/>
</dbReference>
<dbReference type="Proteomes" id="UP001500620">
    <property type="component" value="Unassembled WGS sequence"/>
</dbReference>
<evidence type="ECO:0000256" key="1">
    <source>
        <dbReference type="ARBA" id="ARBA00023125"/>
    </source>
</evidence>
<dbReference type="InterPro" id="IPR036388">
    <property type="entry name" value="WH-like_DNA-bd_sf"/>
</dbReference>
<comment type="caution">
    <text evidence="5">The sequence shown here is derived from an EMBL/GenBank/DDBJ whole genome shotgun (WGS) entry which is preliminary data.</text>
</comment>
<proteinExistence type="predicted"/>
<dbReference type="SUPFAM" id="SSF46894">
    <property type="entry name" value="C-terminal effector domain of the bipartite response regulators"/>
    <property type="match status" value="1"/>
</dbReference>
<evidence type="ECO:0000259" key="4">
    <source>
        <dbReference type="PROSITE" id="PS51755"/>
    </source>
</evidence>
<reference evidence="6" key="1">
    <citation type="journal article" date="2019" name="Int. J. Syst. Evol. Microbiol.">
        <title>The Global Catalogue of Microorganisms (GCM) 10K type strain sequencing project: providing services to taxonomists for standard genome sequencing and annotation.</title>
        <authorList>
            <consortium name="The Broad Institute Genomics Platform"/>
            <consortium name="The Broad Institute Genome Sequencing Center for Infectious Disease"/>
            <person name="Wu L."/>
            <person name="Ma J."/>
        </authorList>
    </citation>
    <scope>NUCLEOTIDE SEQUENCE [LARGE SCALE GENOMIC DNA]</scope>
    <source>
        <strain evidence="6">JCM 17441</strain>
    </source>
</reference>
<evidence type="ECO:0000313" key="5">
    <source>
        <dbReference type="EMBL" id="GAA4255762.1"/>
    </source>
</evidence>
<dbReference type="NCBIfam" id="NF005568">
    <property type="entry name" value="PRK07239.1"/>
    <property type="match status" value="1"/>
</dbReference>
<dbReference type="InterPro" id="IPR016032">
    <property type="entry name" value="Sig_transdc_resp-reg_C-effctor"/>
</dbReference>
<feature type="domain" description="OmpR/PhoB-type" evidence="4">
    <location>
        <begin position="300"/>
        <end position="394"/>
    </location>
</feature>
<dbReference type="RefSeq" id="WP_345132772.1">
    <property type="nucleotide sequence ID" value="NZ_BAABAT010000022.1"/>
</dbReference>
<dbReference type="InterPro" id="IPR036108">
    <property type="entry name" value="4pyrrol_syn_uPrphyn_synt_sf"/>
</dbReference>
<keyword evidence="6" id="KW-1185">Reference proteome</keyword>
<dbReference type="Pfam" id="PF02602">
    <property type="entry name" value="HEM4"/>
    <property type="match status" value="1"/>
</dbReference>
<name>A0ABP8DGZ8_9ACTN</name>
<dbReference type="EMBL" id="BAABAT010000022">
    <property type="protein sequence ID" value="GAA4255762.1"/>
    <property type="molecule type" value="Genomic_DNA"/>
</dbReference>
<dbReference type="CDD" id="cd06578">
    <property type="entry name" value="HemD"/>
    <property type="match status" value="1"/>
</dbReference>
<dbReference type="CDD" id="cd00383">
    <property type="entry name" value="trans_reg_C"/>
    <property type="match status" value="1"/>
</dbReference>
<keyword evidence="1 2" id="KW-0238">DNA-binding</keyword>
<protein>
    <submittedName>
        <fullName evidence="5">Uroporphyrinogen-III synthase</fullName>
    </submittedName>
</protein>
<evidence type="ECO:0000256" key="2">
    <source>
        <dbReference type="PROSITE-ProRule" id="PRU01091"/>
    </source>
</evidence>
<accession>A0ABP8DGZ8</accession>
<gene>
    <name evidence="5" type="ORF">GCM10022255_065860</name>
</gene>
<sequence length="394" mass="42193">MAPPPADPRRPAAGIAVGGSGRPGGSNSPAIAPLTGYTVALATEQRRPAIAAPLEEAGAKVVAVQALRIVAQPDEDELRAATEQCLAAPIEELIVTSPFGFRSWLAAAQRWHLADRLTAAFGRARLLARDGASADSLRELGLREIWSTAAASTEELLRYLLAHPVAGRRIVVQVDTPSLRDVCRALRRQGADVVEVSTYRAFPPNHAEQLRRLVDQVIRWQIDAIALTSPEATGSLLEQAERDRRLPELLNALCEEVSAVCLGPVTAAALVAQGVRPLVGPVGYTDDLVATLITALPANAVRVSLGSHQVEIRGQAVIVDDRLIPVQPVPIAVLRTLARSPGRVMSCADIRRNMPTGASVDDHAIEMAISRLRRALDGTQLIHTVIRRGYRLAS</sequence>
<dbReference type="Gene3D" id="3.40.50.10090">
    <property type="match status" value="2"/>
</dbReference>
<dbReference type="Pfam" id="PF00486">
    <property type="entry name" value="Trans_reg_C"/>
    <property type="match status" value="1"/>
</dbReference>
<evidence type="ECO:0000313" key="6">
    <source>
        <dbReference type="Proteomes" id="UP001500620"/>
    </source>
</evidence>
<dbReference type="InterPro" id="IPR003754">
    <property type="entry name" value="4pyrrol_synth_uPrphyn_synth"/>
</dbReference>
<dbReference type="Gene3D" id="1.10.10.10">
    <property type="entry name" value="Winged helix-like DNA-binding domain superfamily/Winged helix DNA-binding domain"/>
    <property type="match status" value="1"/>
</dbReference>
<feature type="region of interest" description="Disordered" evidence="3">
    <location>
        <begin position="1"/>
        <end position="29"/>
    </location>
</feature>
<organism evidence="5 6">
    <name type="scientific">Dactylosporangium darangshiense</name>
    <dbReference type="NCBI Taxonomy" id="579108"/>
    <lineage>
        <taxon>Bacteria</taxon>
        <taxon>Bacillati</taxon>
        <taxon>Actinomycetota</taxon>
        <taxon>Actinomycetes</taxon>
        <taxon>Micromonosporales</taxon>
        <taxon>Micromonosporaceae</taxon>
        <taxon>Dactylosporangium</taxon>
    </lineage>
</organism>
<dbReference type="PANTHER" id="PTHR40082:SF1">
    <property type="entry name" value="BLR5956 PROTEIN"/>
    <property type="match status" value="1"/>
</dbReference>
<dbReference type="SUPFAM" id="SSF69618">
    <property type="entry name" value="HemD-like"/>
    <property type="match status" value="1"/>
</dbReference>